<gene>
    <name evidence="7" type="ORF">PHYEVI_LOCUS6129</name>
</gene>
<dbReference type="PANTHER" id="PTHR11525:SF0">
    <property type="entry name" value="FARNESYL PYROPHOSPHATE SYNTHASE"/>
    <property type="match status" value="1"/>
</dbReference>
<dbReference type="Proteomes" id="UP001153712">
    <property type="component" value="Chromosome 3"/>
</dbReference>
<dbReference type="Gene3D" id="1.10.600.10">
    <property type="entry name" value="Farnesyl Diphosphate Synthase"/>
    <property type="match status" value="1"/>
</dbReference>
<evidence type="ECO:0000256" key="5">
    <source>
        <dbReference type="ARBA" id="ARBA00033740"/>
    </source>
</evidence>
<comment type="pathway">
    <text evidence="5">Pheromone biosynthesis.</text>
</comment>
<dbReference type="SUPFAM" id="SSF48576">
    <property type="entry name" value="Terpenoid synthases"/>
    <property type="match status" value="1"/>
</dbReference>
<accession>A0A9N9XMG3</accession>
<dbReference type="GO" id="GO:0046872">
    <property type="term" value="F:metal ion binding"/>
    <property type="evidence" value="ECO:0007669"/>
    <property type="project" value="UniProtKB-KW"/>
</dbReference>
<protein>
    <recommendedName>
        <fullName evidence="9">Terpene synthase</fullName>
    </recommendedName>
</protein>
<dbReference type="AlphaFoldDB" id="A0A9N9XMG3"/>
<evidence type="ECO:0000256" key="2">
    <source>
        <dbReference type="ARBA" id="ARBA00022679"/>
    </source>
</evidence>
<comment type="cofactor">
    <cofactor evidence="1">
        <name>Mg(2+)</name>
        <dbReference type="ChEBI" id="CHEBI:18420"/>
    </cofactor>
</comment>
<dbReference type="GO" id="GO:0004337">
    <property type="term" value="F:(2E,6E)-farnesyl diphosphate synthase activity"/>
    <property type="evidence" value="ECO:0007669"/>
    <property type="project" value="TreeGrafter"/>
</dbReference>
<dbReference type="Pfam" id="PF00348">
    <property type="entry name" value="polyprenyl_synt"/>
    <property type="match status" value="1"/>
</dbReference>
<keyword evidence="4" id="KW-0460">Magnesium</keyword>
<evidence type="ECO:0008006" key="9">
    <source>
        <dbReference type="Google" id="ProtNLM"/>
    </source>
</evidence>
<dbReference type="GO" id="GO:0005737">
    <property type="term" value="C:cytoplasm"/>
    <property type="evidence" value="ECO:0007669"/>
    <property type="project" value="TreeGrafter"/>
</dbReference>
<comment type="similarity">
    <text evidence="6">Belongs to the FPP/GGPP synthase family.</text>
</comment>
<organism evidence="7 8">
    <name type="scientific">Phyllotreta striolata</name>
    <name type="common">Striped flea beetle</name>
    <name type="synonym">Crioceris striolata</name>
    <dbReference type="NCBI Taxonomy" id="444603"/>
    <lineage>
        <taxon>Eukaryota</taxon>
        <taxon>Metazoa</taxon>
        <taxon>Ecdysozoa</taxon>
        <taxon>Arthropoda</taxon>
        <taxon>Hexapoda</taxon>
        <taxon>Insecta</taxon>
        <taxon>Pterygota</taxon>
        <taxon>Neoptera</taxon>
        <taxon>Endopterygota</taxon>
        <taxon>Coleoptera</taxon>
        <taxon>Polyphaga</taxon>
        <taxon>Cucujiformia</taxon>
        <taxon>Chrysomeloidea</taxon>
        <taxon>Chrysomelidae</taxon>
        <taxon>Galerucinae</taxon>
        <taxon>Alticini</taxon>
        <taxon>Phyllotreta</taxon>
    </lineage>
</organism>
<reference evidence="7" key="1">
    <citation type="submission" date="2022-01" db="EMBL/GenBank/DDBJ databases">
        <authorList>
            <person name="King R."/>
        </authorList>
    </citation>
    <scope>NUCLEOTIDE SEQUENCE</scope>
</reference>
<evidence type="ECO:0000313" key="8">
    <source>
        <dbReference type="Proteomes" id="UP001153712"/>
    </source>
</evidence>
<keyword evidence="2 6" id="KW-0808">Transferase</keyword>
<evidence type="ECO:0000313" key="7">
    <source>
        <dbReference type="EMBL" id="CAG9859761.1"/>
    </source>
</evidence>
<dbReference type="OrthoDB" id="6742480at2759"/>
<dbReference type="PANTHER" id="PTHR11525">
    <property type="entry name" value="FARNESYL-PYROPHOSPHATE SYNTHETASE"/>
    <property type="match status" value="1"/>
</dbReference>
<dbReference type="GO" id="GO:0004161">
    <property type="term" value="F:dimethylallyltranstransferase activity"/>
    <property type="evidence" value="ECO:0007669"/>
    <property type="project" value="TreeGrafter"/>
</dbReference>
<dbReference type="InterPro" id="IPR000092">
    <property type="entry name" value="Polyprenyl_synt"/>
</dbReference>
<name>A0A9N9XMG3_PHYSR</name>
<evidence type="ECO:0000256" key="4">
    <source>
        <dbReference type="ARBA" id="ARBA00022842"/>
    </source>
</evidence>
<evidence type="ECO:0000256" key="3">
    <source>
        <dbReference type="ARBA" id="ARBA00022723"/>
    </source>
</evidence>
<evidence type="ECO:0000256" key="6">
    <source>
        <dbReference type="RuleBase" id="RU004466"/>
    </source>
</evidence>
<proteinExistence type="inferred from homology"/>
<dbReference type="InterPro" id="IPR008949">
    <property type="entry name" value="Isoprenoid_synthase_dom_sf"/>
</dbReference>
<evidence type="ECO:0000256" key="1">
    <source>
        <dbReference type="ARBA" id="ARBA00001946"/>
    </source>
</evidence>
<sequence>MMFAICKVVNYYSSCRIIPKVSGNFGTLLQRSFNRAFSCEIEANEPFVDLFSEEEHLKSMLPAVKEEIIEEHLVLHKDNKEIRNRCEKLIDYNINTESKFLTFPLIFLRTYKLLEKPALLNDENLKKACILAWCHRLIHASVIISDDIVDDSEMRYNKTTWCKLPDVGKEDAITDAAFLLTGAIFLLQNHLRHHPHNFILQKHFLRGYAFINVSYMMDNRKHHINELEKYQVHTKLYFSNLFSTAMYLANVENDYWQKVSDEVCNDISQYLKVEDDVIDLYDSKGKIRKCTDISLGRPSWFLMEAYKRANAGQRKILEENFDKNNEESVEKLYSIFQELELLEVYRKFTDNFYAQEISKIREKIPKSIMQDVLINLVNLAVNHKLRY</sequence>
<dbReference type="GO" id="GO:0042811">
    <property type="term" value="P:pheromone biosynthetic process"/>
    <property type="evidence" value="ECO:0007669"/>
    <property type="project" value="UniProtKB-ARBA"/>
</dbReference>
<dbReference type="EMBL" id="OU900096">
    <property type="protein sequence ID" value="CAG9859761.1"/>
    <property type="molecule type" value="Genomic_DNA"/>
</dbReference>
<dbReference type="GO" id="GO:0045337">
    <property type="term" value="P:farnesyl diphosphate biosynthetic process"/>
    <property type="evidence" value="ECO:0007669"/>
    <property type="project" value="TreeGrafter"/>
</dbReference>
<keyword evidence="3" id="KW-0479">Metal-binding</keyword>
<keyword evidence="8" id="KW-1185">Reference proteome</keyword>
<dbReference type="InterPro" id="IPR039702">
    <property type="entry name" value="FPS1-like"/>
</dbReference>